<dbReference type="EMBL" id="JBHSAO010000004">
    <property type="protein sequence ID" value="MFC4023618.1"/>
    <property type="molecule type" value="Genomic_DNA"/>
</dbReference>
<evidence type="ECO:0000259" key="3">
    <source>
        <dbReference type="Pfam" id="PF00149"/>
    </source>
</evidence>
<sequence length="1133" mass="122100">MNRKWWLSMVLIFIFSLLAIMPVHADNEHNPIADARSASSDRTEPEITVGADGKTLLSEEDTITIGPGIELTSFERFDVRGWLNGEIMTVDLSNENVSTELLFPGVVTKAKKVSEMALASGAVGAVNGDFFDINNTKAPSGTMIKDGNLLKGPQGSHTLTAGVDDQGKGQIANIFLEGTIKLPNGDSMLSAFNQSSIPANGIGLYTSIWGQAQRPASGSSLYEVTVQEGEVVAVSEEPGSGDITENTFVLVGREQGATLLKELSIGDKVNVEYAPKMDEDTLMNFAVGGNVKLVENGQVPPTIDDSTTAPRTAVGFSEDGNTMILGLVDGRQTDSRGMTYKELGELMKEYGAYTALNIDGGGSSTMVARQPGYENAEVVNEPSDGVERSVPNGIGIFAEAGSGELTAFSVETVSDMENNDRIFPGLSRTFTGLGYDENYSPVEVGEISWQALPADVGSFDENGVFYAKKTGSAVTEAQIKSAKGTKEITVLGDLDRVASSSSYLGLEMGRSSSFSVTGYDSNGYSAPIEARDDELDYDDSVITIEENQDGSFTVEPLEDGASTTISVTVLDKEITIPVTVGLTSINIANFEDPAGWNVTKYPSNVGASMEVVEGREGNGIQVNYDFSTTTATRAAYLQTSPRLELPGDVQKIGLWVHGDGNGAWLRTVITDASGTNYTLTLASKVNWTGWKYIETSLPEGINYPAKLWRIYPVETDRNKQYSGQLIFDDLTVEVPPSVEIPKEEAPASDPLIIQNDSIGNDRWKFAVLTDSQFTAAAPNSNQVEMARESLRQIVAEDPEFLVINGDLVDTAWKEDFEFAKQILEEEVGDEIPIYYIPGNHEIAGSGNLDNFLEVFEENRYSFDHNGTRFILLDTSTGSLRTSDFDQMIELKESLDDAASDPTIKNVTVIGHHPTRDPLPTENSQLSDRKEADLLEKWLTEFRQESNGKGAMYMSGHAHTVNLERVEGVPYMVTGPAGKAPYGAADNGGFYSWTLFGIDPTAVPDKSNGPDRAAEKSNVKGTEWIQAEVRPLLGSVTLHAPESVAIGETISIDATGHQAGNLDFPLRYPASVTWEGSSNVYIGSGKAAEQAEKSGSYAAVFNPADGKLQTLKAGEITLKVTSNNVSGEQQITIQ</sequence>
<keyword evidence="6" id="KW-1185">Reference proteome</keyword>
<dbReference type="InterPro" id="IPR018711">
    <property type="entry name" value="NAGPA"/>
</dbReference>
<organism evidence="5 6">
    <name type="scientific">Oceanobacillus longus</name>
    <dbReference type="NCBI Taxonomy" id="930120"/>
    <lineage>
        <taxon>Bacteria</taxon>
        <taxon>Bacillati</taxon>
        <taxon>Bacillota</taxon>
        <taxon>Bacilli</taxon>
        <taxon>Bacillales</taxon>
        <taxon>Bacillaceae</taxon>
        <taxon>Oceanobacillus</taxon>
    </lineage>
</organism>
<dbReference type="Gene3D" id="2.60.120.430">
    <property type="entry name" value="Galactose-binding lectin"/>
    <property type="match status" value="1"/>
</dbReference>
<dbReference type="Pfam" id="PF09992">
    <property type="entry name" value="NAGPA"/>
    <property type="match status" value="1"/>
</dbReference>
<dbReference type="SUPFAM" id="SSF56300">
    <property type="entry name" value="Metallo-dependent phosphatases"/>
    <property type="match status" value="1"/>
</dbReference>
<feature type="chain" id="PRO_5045141301" evidence="2">
    <location>
        <begin position="26"/>
        <end position="1133"/>
    </location>
</feature>
<accession>A0ABV8GVL2</accession>
<dbReference type="PANTHER" id="PTHR40446">
    <property type="entry name" value="N-ACETYLGLUCOSAMINE-1-PHOSPHODIESTER ALPHA-N-ACETYLGLUCOSAMINIDASE"/>
    <property type="match status" value="1"/>
</dbReference>
<keyword evidence="5" id="KW-0326">Glycosidase</keyword>
<comment type="caution">
    <text evidence="5">The sequence shown here is derived from an EMBL/GenBank/DDBJ whole genome shotgun (WGS) entry which is preliminary data.</text>
</comment>
<keyword evidence="2" id="KW-0732">Signal</keyword>
<evidence type="ECO:0000256" key="2">
    <source>
        <dbReference type="SAM" id="SignalP"/>
    </source>
</evidence>
<dbReference type="Gene3D" id="3.60.21.10">
    <property type="match status" value="1"/>
</dbReference>
<feature type="domain" description="Phosphodiester glycosidase" evidence="4">
    <location>
        <begin position="223"/>
        <end position="397"/>
    </location>
</feature>
<keyword evidence="5" id="KW-0378">Hydrolase</keyword>
<feature type="region of interest" description="Disordered" evidence="1">
    <location>
        <begin position="34"/>
        <end position="53"/>
    </location>
</feature>
<feature type="signal peptide" evidence="2">
    <location>
        <begin position="1"/>
        <end position="25"/>
    </location>
</feature>
<proteinExistence type="predicted"/>
<dbReference type="PANTHER" id="PTHR40446:SF2">
    <property type="entry name" value="N-ACETYLGLUCOSAMINE-1-PHOSPHODIESTER ALPHA-N-ACETYLGLUCOSAMINIDASE"/>
    <property type="match status" value="1"/>
</dbReference>
<dbReference type="InterPro" id="IPR029052">
    <property type="entry name" value="Metallo-depent_PP-like"/>
</dbReference>
<gene>
    <name evidence="5" type="ORF">ACFOUV_07255</name>
</gene>
<evidence type="ECO:0000256" key="1">
    <source>
        <dbReference type="SAM" id="MobiDB-lite"/>
    </source>
</evidence>
<feature type="domain" description="Calcineurin-like phosphoesterase" evidence="3">
    <location>
        <begin position="764"/>
        <end position="959"/>
    </location>
</feature>
<evidence type="ECO:0000259" key="4">
    <source>
        <dbReference type="Pfam" id="PF09992"/>
    </source>
</evidence>
<protein>
    <submittedName>
        <fullName evidence="5">Phosphodiester glycosidase family protein</fullName>
    </submittedName>
</protein>
<reference evidence="6" key="1">
    <citation type="journal article" date="2019" name="Int. J. Syst. Evol. Microbiol.">
        <title>The Global Catalogue of Microorganisms (GCM) 10K type strain sequencing project: providing services to taxonomists for standard genome sequencing and annotation.</title>
        <authorList>
            <consortium name="The Broad Institute Genomics Platform"/>
            <consortium name="The Broad Institute Genome Sequencing Center for Infectious Disease"/>
            <person name="Wu L."/>
            <person name="Ma J."/>
        </authorList>
    </citation>
    <scope>NUCLEOTIDE SEQUENCE [LARGE SCALE GENOMIC DNA]</scope>
    <source>
        <strain evidence="6">IBRC-M 10703</strain>
    </source>
</reference>
<dbReference type="RefSeq" id="WP_379496119.1">
    <property type="nucleotide sequence ID" value="NZ_JBHSAO010000004.1"/>
</dbReference>
<evidence type="ECO:0000313" key="6">
    <source>
        <dbReference type="Proteomes" id="UP001595772"/>
    </source>
</evidence>
<name>A0ABV8GVL2_9BACI</name>
<dbReference type="GO" id="GO:0016798">
    <property type="term" value="F:hydrolase activity, acting on glycosyl bonds"/>
    <property type="evidence" value="ECO:0007669"/>
    <property type="project" value="UniProtKB-KW"/>
</dbReference>
<dbReference type="Proteomes" id="UP001595772">
    <property type="component" value="Unassembled WGS sequence"/>
</dbReference>
<evidence type="ECO:0000313" key="5">
    <source>
        <dbReference type="EMBL" id="MFC4023618.1"/>
    </source>
</evidence>
<dbReference type="Pfam" id="PF00149">
    <property type="entry name" value="Metallophos"/>
    <property type="match status" value="1"/>
</dbReference>
<dbReference type="InterPro" id="IPR004843">
    <property type="entry name" value="Calcineurin-like_PHP"/>
</dbReference>